<reference evidence="4 5" key="1">
    <citation type="submission" date="2018-11" db="EMBL/GenBank/DDBJ databases">
        <authorList>
            <consortium name="Pathogen Informatics"/>
        </authorList>
    </citation>
    <scope>NUCLEOTIDE SEQUENCE [LARGE SCALE GENOMIC DNA]</scope>
</reference>
<protein>
    <recommendedName>
        <fullName evidence="3">6-phosphofructo-2-kinase domain-containing protein</fullName>
    </recommendedName>
</protein>
<dbReference type="Gene3D" id="3.40.50.300">
    <property type="entry name" value="P-loop containing nucleotide triphosphate hydrolases"/>
    <property type="match status" value="1"/>
</dbReference>
<dbReference type="InterPro" id="IPR027417">
    <property type="entry name" value="P-loop_NTPase"/>
</dbReference>
<evidence type="ECO:0000313" key="4">
    <source>
        <dbReference type="EMBL" id="VDN37786.1"/>
    </source>
</evidence>
<dbReference type="SUPFAM" id="SSF52540">
    <property type="entry name" value="P-loop containing nucleoside triphosphate hydrolases"/>
    <property type="match status" value="1"/>
</dbReference>
<evidence type="ECO:0000313" key="5">
    <source>
        <dbReference type="Proteomes" id="UP000281553"/>
    </source>
</evidence>
<dbReference type="PANTHER" id="PTHR10606:SF44">
    <property type="entry name" value="6-PHOSPHOFRUCTO 2-KINASE_FRUCTOSE 2,6-BISPHOSPHATASE LONG FORM"/>
    <property type="match status" value="1"/>
</dbReference>
<keyword evidence="1" id="KW-0547">Nucleotide-binding</keyword>
<gene>
    <name evidence="4" type="ORF">DILT_LOCUS17425</name>
</gene>
<dbReference type="GO" id="GO:0006000">
    <property type="term" value="P:fructose metabolic process"/>
    <property type="evidence" value="ECO:0007669"/>
    <property type="project" value="InterPro"/>
</dbReference>
<feature type="domain" description="6-phosphofructo-2-kinase" evidence="3">
    <location>
        <begin position="15"/>
        <end position="79"/>
    </location>
</feature>
<evidence type="ECO:0000259" key="3">
    <source>
        <dbReference type="Pfam" id="PF01591"/>
    </source>
</evidence>
<dbReference type="AlphaFoldDB" id="A0A3P7R3L4"/>
<evidence type="ECO:0000256" key="1">
    <source>
        <dbReference type="ARBA" id="ARBA00022741"/>
    </source>
</evidence>
<evidence type="ECO:0000256" key="2">
    <source>
        <dbReference type="ARBA" id="ARBA00022840"/>
    </source>
</evidence>
<sequence>MFLSWNAVFFFPRQEVKVNSPDYAGVDKDIALQDFLQRIEHYTSRYEPIDDDLDKDLSYIKIFNQGQRYLANRIEVFCEESTSDLKSKVVSRVQSGCKYRSVNAAPE</sequence>
<dbReference type="EMBL" id="UYRU01091707">
    <property type="protein sequence ID" value="VDN37786.1"/>
    <property type="molecule type" value="Genomic_DNA"/>
</dbReference>
<name>A0A3P7R3L4_DIBLA</name>
<dbReference type="GO" id="GO:0003873">
    <property type="term" value="F:6-phosphofructo-2-kinase activity"/>
    <property type="evidence" value="ECO:0007669"/>
    <property type="project" value="InterPro"/>
</dbReference>
<dbReference type="Pfam" id="PF01591">
    <property type="entry name" value="6PF2K"/>
    <property type="match status" value="1"/>
</dbReference>
<accession>A0A3P7R3L4</accession>
<dbReference type="GO" id="GO:0004331">
    <property type="term" value="F:fructose-2,6-bisphosphate 2-phosphatase activity"/>
    <property type="evidence" value="ECO:0007669"/>
    <property type="project" value="TreeGrafter"/>
</dbReference>
<dbReference type="GO" id="GO:0006003">
    <property type="term" value="P:fructose 2,6-bisphosphate metabolic process"/>
    <property type="evidence" value="ECO:0007669"/>
    <property type="project" value="InterPro"/>
</dbReference>
<dbReference type="InterPro" id="IPR003094">
    <property type="entry name" value="6Pfruct_kin"/>
</dbReference>
<dbReference type="GO" id="GO:0005829">
    <property type="term" value="C:cytosol"/>
    <property type="evidence" value="ECO:0007669"/>
    <property type="project" value="TreeGrafter"/>
</dbReference>
<dbReference type="GO" id="GO:0005524">
    <property type="term" value="F:ATP binding"/>
    <property type="evidence" value="ECO:0007669"/>
    <property type="project" value="UniProtKB-KW"/>
</dbReference>
<proteinExistence type="predicted"/>
<keyword evidence="5" id="KW-1185">Reference proteome</keyword>
<dbReference type="InterPro" id="IPR013079">
    <property type="entry name" value="6Phosfructo_kin"/>
</dbReference>
<organism evidence="4 5">
    <name type="scientific">Dibothriocephalus latus</name>
    <name type="common">Fish tapeworm</name>
    <name type="synonym">Diphyllobothrium latum</name>
    <dbReference type="NCBI Taxonomy" id="60516"/>
    <lineage>
        <taxon>Eukaryota</taxon>
        <taxon>Metazoa</taxon>
        <taxon>Spiralia</taxon>
        <taxon>Lophotrochozoa</taxon>
        <taxon>Platyhelminthes</taxon>
        <taxon>Cestoda</taxon>
        <taxon>Eucestoda</taxon>
        <taxon>Diphyllobothriidea</taxon>
        <taxon>Diphyllobothriidae</taxon>
        <taxon>Dibothriocephalus</taxon>
    </lineage>
</organism>
<keyword evidence="2" id="KW-0067">ATP-binding</keyword>
<dbReference type="PANTHER" id="PTHR10606">
    <property type="entry name" value="6-PHOSPHOFRUCTO-2-KINASE/FRUCTOSE-2,6-BISPHOSPHATASE"/>
    <property type="match status" value="1"/>
</dbReference>
<dbReference type="OrthoDB" id="267323at2759"/>
<dbReference type="Proteomes" id="UP000281553">
    <property type="component" value="Unassembled WGS sequence"/>
</dbReference>